<evidence type="ECO:0000256" key="1">
    <source>
        <dbReference type="SAM" id="Coils"/>
    </source>
</evidence>
<protein>
    <submittedName>
        <fullName evidence="3">Uncharacterized protein</fullName>
    </submittedName>
</protein>
<evidence type="ECO:0000313" key="4">
    <source>
        <dbReference type="Proteomes" id="UP001600888"/>
    </source>
</evidence>
<accession>A0ABR4ES77</accession>
<evidence type="ECO:0000256" key="2">
    <source>
        <dbReference type="SAM" id="MobiDB-lite"/>
    </source>
</evidence>
<organism evidence="3 4">
    <name type="scientific">Diaporthe vaccinii</name>
    <dbReference type="NCBI Taxonomy" id="105482"/>
    <lineage>
        <taxon>Eukaryota</taxon>
        <taxon>Fungi</taxon>
        <taxon>Dikarya</taxon>
        <taxon>Ascomycota</taxon>
        <taxon>Pezizomycotina</taxon>
        <taxon>Sordariomycetes</taxon>
        <taxon>Sordariomycetidae</taxon>
        <taxon>Diaporthales</taxon>
        <taxon>Diaporthaceae</taxon>
        <taxon>Diaporthe</taxon>
        <taxon>Diaporthe eres species complex</taxon>
    </lineage>
</organism>
<proteinExistence type="predicted"/>
<keyword evidence="1" id="KW-0175">Coiled coil</keyword>
<dbReference type="EMBL" id="JBAWTH010000031">
    <property type="protein sequence ID" value="KAL2285292.1"/>
    <property type="molecule type" value="Genomic_DNA"/>
</dbReference>
<feature type="coiled-coil region" evidence="1">
    <location>
        <begin position="292"/>
        <end position="349"/>
    </location>
</feature>
<comment type="caution">
    <text evidence="3">The sequence shown here is derived from an EMBL/GenBank/DDBJ whole genome shotgun (WGS) entry which is preliminary data.</text>
</comment>
<dbReference type="PANTHER" id="PTHR40619:SF3">
    <property type="entry name" value="FUNGAL STAND N-TERMINAL GOODBYE DOMAIN-CONTAINING PROTEIN"/>
    <property type="match status" value="1"/>
</dbReference>
<reference evidence="3 4" key="1">
    <citation type="submission" date="2024-03" db="EMBL/GenBank/DDBJ databases">
        <title>A high-quality draft genome sequence of Diaporthe vaccinii, a causative agent of upright dieback and viscid rot disease in cranberry plants.</title>
        <authorList>
            <person name="Sarrasin M."/>
            <person name="Lang B.F."/>
            <person name="Burger G."/>
        </authorList>
    </citation>
    <scope>NUCLEOTIDE SEQUENCE [LARGE SCALE GENOMIC DNA]</scope>
    <source>
        <strain evidence="3 4">IS7</strain>
    </source>
</reference>
<feature type="region of interest" description="Disordered" evidence="2">
    <location>
        <begin position="660"/>
        <end position="697"/>
    </location>
</feature>
<evidence type="ECO:0000313" key="3">
    <source>
        <dbReference type="EMBL" id="KAL2285292.1"/>
    </source>
</evidence>
<dbReference type="Proteomes" id="UP001600888">
    <property type="component" value="Unassembled WGS sequence"/>
</dbReference>
<dbReference type="PANTHER" id="PTHR40619">
    <property type="entry name" value="FUNGAL STAND N-TERMINAL GOODBYE DOMAIN-CONTAINING PROTEIN"/>
    <property type="match status" value="1"/>
</dbReference>
<gene>
    <name evidence="3" type="ORF">FJTKL_08241</name>
</gene>
<sequence length="697" mass="78905">MDSVMLETQAVGLDWIHPGPKELAKAADFIQLEDQMKPDAPFAVPATFDPDAGKFVSLPPYAHLEHALRLMLPEVLGLEAPPQTNPRGWDTVCNKVLSTQKDYTERQQSSWRRIWHGVGKASENVDVWVGWIPDEFGLAVVKTGLALVIKLAGRSLEKRQKILMGFEGIQQAMASADPRKVSFQGHEEVAKASKSLYQVIVDSIEDLILLTAEEKSTWRRIASKLEHRKKKTDVDTVLQYLSEKTEAFKRAISVARDQAIQRTDTAARYIAMRTTMVHHDITENHKIVHDRIYSLERKNSDLKATIKAENRETAEKYAEMYEQNLKKVLAKAEARARRQDEQVVAYKNEMMAVVLESSRYKAELEMLVHKEYSRRVRHGPVISPGDFWQLFAPHMSEDDGPSERYVPDDATTINHPVVDLEYVLMYRGNMKTRASSQAQTLLRQDRFLTWMNQANPDLILVNANIRSAGEGKISAMSILCADLVGCLATARPEDVIIHFFCGLHSDYDEEQFPGPAGLVRSLIIQVFLKLVSRNHLNLDFLHDRNMVEALRAHNIKAMCYTLHELLHGFPAGTRVFCIIDSISALDSFDAFRDLQVVLQCLRDIVDDRDLRAFFKVLMANSSTCSMDMQCLPVFEERPDRVVNLSSGGLMPGGLSTHGMRRHISRSSSPTFSVSDLGRLGGRPRSYHDYESDEGYSY</sequence>
<keyword evidence="4" id="KW-1185">Reference proteome</keyword>
<name>A0ABR4ES77_9PEZI</name>